<gene>
    <name evidence="1" type="ORF">L3Q82_023998</name>
</gene>
<keyword evidence="2" id="KW-1185">Reference proteome</keyword>
<sequence length="75" mass="8443">MLLFPLQTPGPAAYKVVDPCVYRQKPPQYSMMGRNFTPDETTKTPGPGAHYPEQVTFTKRKAPKLLLRTTMSTKS</sequence>
<evidence type="ECO:0000313" key="2">
    <source>
        <dbReference type="Proteomes" id="UP000831701"/>
    </source>
</evidence>
<name>A0ACB8WUR8_9TELE</name>
<organism evidence="1 2">
    <name type="scientific">Scortum barcoo</name>
    <name type="common">barcoo grunter</name>
    <dbReference type="NCBI Taxonomy" id="214431"/>
    <lineage>
        <taxon>Eukaryota</taxon>
        <taxon>Metazoa</taxon>
        <taxon>Chordata</taxon>
        <taxon>Craniata</taxon>
        <taxon>Vertebrata</taxon>
        <taxon>Euteleostomi</taxon>
        <taxon>Actinopterygii</taxon>
        <taxon>Neopterygii</taxon>
        <taxon>Teleostei</taxon>
        <taxon>Neoteleostei</taxon>
        <taxon>Acanthomorphata</taxon>
        <taxon>Eupercaria</taxon>
        <taxon>Centrarchiformes</taxon>
        <taxon>Terapontoidei</taxon>
        <taxon>Terapontidae</taxon>
        <taxon>Scortum</taxon>
    </lineage>
</organism>
<reference evidence="1" key="1">
    <citation type="submission" date="2022-04" db="EMBL/GenBank/DDBJ databases">
        <title>Jade perch genome.</title>
        <authorList>
            <person name="Chao B."/>
        </authorList>
    </citation>
    <scope>NUCLEOTIDE SEQUENCE</scope>
    <source>
        <strain evidence="1">CB-2022</strain>
    </source>
</reference>
<dbReference type="Proteomes" id="UP000831701">
    <property type="component" value="Chromosome 6"/>
</dbReference>
<proteinExistence type="predicted"/>
<accession>A0ACB8WUR8</accession>
<dbReference type="EMBL" id="CM041536">
    <property type="protein sequence ID" value="KAI3371395.1"/>
    <property type="molecule type" value="Genomic_DNA"/>
</dbReference>
<protein>
    <submittedName>
        <fullName evidence="1">Uncharacterized protein</fullName>
    </submittedName>
</protein>
<comment type="caution">
    <text evidence="1">The sequence shown here is derived from an EMBL/GenBank/DDBJ whole genome shotgun (WGS) entry which is preliminary data.</text>
</comment>
<evidence type="ECO:0000313" key="1">
    <source>
        <dbReference type="EMBL" id="KAI3371395.1"/>
    </source>
</evidence>